<name>A0ABV0GMV1_PAENI</name>
<feature type="compositionally biased region" description="Acidic residues" evidence="1">
    <location>
        <begin position="55"/>
        <end position="66"/>
    </location>
</feature>
<dbReference type="Proteomes" id="UP001448614">
    <property type="component" value="Unassembled WGS sequence"/>
</dbReference>
<feature type="region of interest" description="Disordered" evidence="1">
    <location>
        <begin position="48"/>
        <end position="70"/>
    </location>
</feature>
<dbReference type="RefSeq" id="WP_347781693.1">
    <property type="nucleotide sequence ID" value="NZ_JBBMFV010000004.1"/>
</dbReference>
<comment type="caution">
    <text evidence="2">The sequence shown here is derived from an EMBL/GenBank/DDBJ whole genome shotgun (WGS) entry which is preliminary data.</text>
</comment>
<keyword evidence="3" id="KW-1185">Reference proteome</keyword>
<evidence type="ECO:0000313" key="2">
    <source>
        <dbReference type="EMBL" id="MEO3939815.1"/>
    </source>
</evidence>
<proteinExistence type="predicted"/>
<protein>
    <submittedName>
        <fullName evidence="2">Uncharacterized protein</fullName>
    </submittedName>
</protein>
<gene>
    <name evidence="2" type="ORF">V3C41_01880</name>
</gene>
<reference evidence="2 3" key="1">
    <citation type="journal article" date="2024" name="Appl. Microbiol. Biotechnol.">
        <title>Biosynthetic gene clusters with biotechnological applications in novel Antarctic isolates from Actinomycetota.</title>
        <authorList>
            <person name="Bruna P."/>
            <person name="Nunez-Montero K."/>
            <person name="Contreras M.J."/>
            <person name="Leal K."/>
            <person name="Garcia M."/>
            <person name="Abanto M."/>
            <person name="Barrientos L."/>
        </authorList>
    </citation>
    <scope>NUCLEOTIDE SEQUENCE [LARGE SCALE GENOMIC DNA]</scope>
    <source>
        <strain evidence="2 3">Se16.17</strain>
    </source>
</reference>
<accession>A0ABV0GMV1</accession>
<organism evidence="2 3">
    <name type="scientific">Paenarthrobacter nicotinovorans</name>
    <name type="common">Arthrobacter nicotinovorans</name>
    <dbReference type="NCBI Taxonomy" id="29320"/>
    <lineage>
        <taxon>Bacteria</taxon>
        <taxon>Bacillati</taxon>
        <taxon>Actinomycetota</taxon>
        <taxon>Actinomycetes</taxon>
        <taxon>Micrococcales</taxon>
        <taxon>Micrococcaceae</taxon>
        <taxon>Paenarthrobacter</taxon>
    </lineage>
</organism>
<sequence>MGTTDVLGGLDRLPGSPQIHRWADWAEILCLASASGLLSQSELAEAARRRNDVRDLEEEDDAEDSDQTEKIQGVTEAELSDAHQARSVEVFNYLEERSKTFSHAYPFQLDEKGNLMLLSQTDSRSLYLFLLYCSVLRYVPTGEARTSLTARFEALCLDVMRAIMPSQAEVHLFGKNSELANGRYYGRLARKLEILVGDLGETAHFNTHDFGPRDFGDNGLDIVAWIPMGDALNGRPVVFGQCACTPQWVVKQHSSSGAAFNEVMTQMVDPTNMCFIPFDFRGADGGWYKRPSIHRSVVVDRRRMLRLLGVISDDSVNEDRAGMWREALDFQALNGPRGMAARDL</sequence>
<evidence type="ECO:0000256" key="1">
    <source>
        <dbReference type="SAM" id="MobiDB-lite"/>
    </source>
</evidence>
<dbReference type="EMBL" id="JBBMFV010000004">
    <property type="protein sequence ID" value="MEO3939815.1"/>
    <property type="molecule type" value="Genomic_DNA"/>
</dbReference>
<evidence type="ECO:0000313" key="3">
    <source>
        <dbReference type="Proteomes" id="UP001448614"/>
    </source>
</evidence>